<sequence length="274" mass="30680">MRHSSPEFAALAENGTILRCLVGSTVHGTAVDDQGDRDEMGICVEPKEYVVGLRRFDQYIHRTRPDGVRSGPGDLDLTVYSLRKWMRLALDGNPTVLLPLFVPDSQVVRRTPLADELRAQAHRFATRAAGRRFIGYLRSQRESMLGLRGGRKANRPELIERFGFDVKFAHHMVRLGIRGVELMETGRITLPMAEPWRSWLVALRTGGHTREEALDEARALEDRLLALVAAVDLPDAADREWADRWLVDAYERVWSGGEPGAGVTPRPAARGPAR</sequence>
<dbReference type="EMBL" id="PYGA01000010">
    <property type="protein sequence ID" value="PSK96849.1"/>
    <property type="molecule type" value="Genomic_DNA"/>
</dbReference>
<comment type="caution">
    <text evidence="1">The sequence shown here is derived from an EMBL/GenBank/DDBJ whole genome shotgun (WGS) entry which is preliminary data.</text>
</comment>
<keyword evidence="1" id="KW-0808">Transferase</keyword>
<gene>
    <name evidence="1" type="ORF">CLV63_110147</name>
</gene>
<dbReference type="Proteomes" id="UP000240542">
    <property type="component" value="Unassembled WGS sequence"/>
</dbReference>
<reference evidence="1 2" key="1">
    <citation type="submission" date="2018-03" db="EMBL/GenBank/DDBJ databases">
        <title>Genomic Encyclopedia of Archaeal and Bacterial Type Strains, Phase II (KMG-II): from individual species to whole genera.</title>
        <authorList>
            <person name="Goeker M."/>
        </authorList>
    </citation>
    <scope>NUCLEOTIDE SEQUENCE [LARGE SCALE GENOMIC DNA]</scope>
    <source>
        <strain evidence="1 2">DSM 45312</strain>
    </source>
</reference>
<evidence type="ECO:0000313" key="2">
    <source>
        <dbReference type="Proteomes" id="UP000240542"/>
    </source>
</evidence>
<dbReference type="PANTHER" id="PTHR34817:SF1">
    <property type="entry name" value="NUCLEOTIDYLTRANSFERASE"/>
    <property type="match status" value="1"/>
</dbReference>
<dbReference type="OrthoDB" id="243791at2"/>
<proteinExistence type="predicted"/>
<dbReference type="Pfam" id="PF10127">
    <property type="entry name" value="RlaP"/>
    <property type="match status" value="1"/>
</dbReference>
<accession>A0A2P8DI54</accession>
<dbReference type="GO" id="GO:0016740">
    <property type="term" value="F:transferase activity"/>
    <property type="evidence" value="ECO:0007669"/>
    <property type="project" value="UniProtKB-KW"/>
</dbReference>
<name>A0A2P8DI54_9ACTN</name>
<dbReference type="RefSeq" id="WP_106583737.1">
    <property type="nucleotide sequence ID" value="NZ_PYGA01000010.1"/>
</dbReference>
<dbReference type="PANTHER" id="PTHR34817">
    <property type="entry name" value="NUCLEOTIDYLTRANSFERASE"/>
    <property type="match status" value="1"/>
</dbReference>
<evidence type="ECO:0000313" key="1">
    <source>
        <dbReference type="EMBL" id="PSK96849.1"/>
    </source>
</evidence>
<dbReference type="InterPro" id="IPR018775">
    <property type="entry name" value="RlaP"/>
</dbReference>
<dbReference type="AlphaFoldDB" id="A0A2P8DI54"/>
<protein>
    <submittedName>
        <fullName evidence="1">Putative nucleotidyltransferase</fullName>
    </submittedName>
</protein>
<keyword evidence="2" id="KW-1185">Reference proteome</keyword>
<organism evidence="1 2">
    <name type="scientific">Murinocardiopsis flavida</name>
    <dbReference type="NCBI Taxonomy" id="645275"/>
    <lineage>
        <taxon>Bacteria</taxon>
        <taxon>Bacillati</taxon>
        <taxon>Actinomycetota</taxon>
        <taxon>Actinomycetes</taxon>
        <taxon>Streptosporangiales</taxon>
        <taxon>Nocardiopsidaceae</taxon>
        <taxon>Murinocardiopsis</taxon>
    </lineage>
</organism>